<name>A0A5N5ELE2_9ACTN</name>
<evidence type="ECO:0000313" key="3">
    <source>
        <dbReference type="EMBL" id="KAB2591547.1"/>
    </source>
</evidence>
<proteinExistence type="predicted"/>
<keyword evidence="4" id="KW-1185">Reference proteome</keyword>
<sequence length="243" mass="25886">MSDLPRELREAASSHHPDRDRMLARIERARPQTRGAPARRTRFVWPRVALAGFAAAGACVVGGFAVASVVQGPDDVPGSSVVQEETPGERATPAPRETTTSPAPTPGGRLSTTDGPLWADGSVAPEDNPDWAQSEVTLKSQEPLTALTVELLVPQTGQVRSTGTWQTRPEGDFDLSVRERDGVLVHRWTLKAGRTVPAGTHVFAGQYDHAPGGRDAAPDTYRATARTADGATYEVGGDFARTT</sequence>
<feature type="transmembrane region" description="Helical" evidence="2">
    <location>
        <begin position="48"/>
        <end position="70"/>
    </location>
</feature>
<organism evidence="3 4">
    <name type="scientific">Streptomyces arboris</name>
    <dbReference type="NCBI Taxonomy" id="2600619"/>
    <lineage>
        <taxon>Bacteria</taxon>
        <taxon>Bacillati</taxon>
        <taxon>Actinomycetota</taxon>
        <taxon>Actinomycetes</taxon>
        <taxon>Kitasatosporales</taxon>
        <taxon>Streptomycetaceae</taxon>
        <taxon>Streptomyces</taxon>
    </lineage>
</organism>
<reference evidence="3 4" key="1">
    <citation type="submission" date="2019-09" db="EMBL/GenBank/DDBJ databases">
        <authorList>
            <person name="Liu P."/>
        </authorList>
    </citation>
    <scope>NUCLEOTIDE SEQUENCE [LARGE SCALE GENOMIC DNA]</scope>
    <source>
        <strain evidence="3 4">TRM68085</strain>
    </source>
</reference>
<evidence type="ECO:0000256" key="2">
    <source>
        <dbReference type="SAM" id="Phobius"/>
    </source>
</evidence>
<gene>
    <name evidence="3" type="ORF">F5983_15580</name>
</gene>
<dbReference type="AlphaFoldDB" id="A0A5N5ELE2"/>
<dbReference type="RefSeq" id="WP_151510853.1">
    <property type="nucleotide sequence ID" value="NZ_VYUA01000012.1"/>
</dbReference>
<dbReference type="Proteomes" id="UP000326907">
    <property type="component" value="Unassembled WGS sequence"/>
</dbReference>
<dbReference type="EMBL" id="VYUA01000012">
    <property type="protein sequence ID" value="KAB2591547.1"/>
    <property type="molecule type" value="Genomic_DNA"/>
</dbReference>
<keyword evidence="2" id="KW-0812">Transmembrane</keyword>
<feature type="region of interest" description="Disordered" evidence="1">
    <location>
        <begin position="1"/>
        <end position="38"/>
    </location>
</feature>
<protein>
    <submittedName>
        <fullName evidence="3">Uncharacterized protein</fullName>
    </submittedName>
</protein>
<feature type="region of interest" description="Disordered" evidence="1">
    <location>
        <begin position="75"/>
        <end position="114"/>
    </location>
</feature>
<evidence type="ECO:0000256" key="1">
    <source>
        <dbReference type="SAM" id="MobiDB-lite"/>
    </source>
</evidence>
<evidence type="ECO:0000313" key="4">
    <source>
        <dbReference type="Proteomes" id="UP000326907"/>
    </source>
</evidence>
<accession>A0A5N5ELE2</accession>
<comment type="caution">
    <text evidence="3">The sequence shown here is derived from an EMBL/GenBank/DDBJ whole genome shotgun (WGS) entry which is preliminary data.</text>
</comment>
<keyword evidence="2" id="KW-0472">Membrane</keyword>
<keyword evidence="2" id="KW-1133">Transmembrane helix</keyword>
<feature type="compositionally biased region" description="Basic and acidic residues" evidence="1">
    <location>
        <begin position="1"/>
        <end position="30"/>
    </location>
</feature>